<dbReference type="Pfam" id="PF14349">
    <property type="entry name" value="SprA_N"/>
    <property type="match status" value="1"/>
</dbReference>
<accession>A0A938BSQ9</accession>
<evidence type="ECO:0000313" key="3">
    <source>
        <dbReference type="Proteomes" id="UP000748308"/>
    </source>
</evidence>
<reference evidence="2" key="1">
    <citation type="submission" date="2019-03" db="EMBL/GenBank/DDBJ databases">
        <title>Lake Tanganyika Metagenome-Assembled Genomes (MAGs).</title>
        <authorList>
            <person name="Tran P."/>
        </authorList>
    </citation>
    <scope>NUCLEOTIDE SEQUENCE</scope>
    <source>
        <strain evidence="2">M_DeepCast_400m_m2_100</strain>
    </source>
</reference>
<dbReference type="Proteomes" id="UP000748308">
    <property type="component" value="Unassembled WGS sequence"/>
</dbReference>
<evidence type="ECO:0000313" key="2">
    <source>
        <dbReference type="EMBL" id="MBM3319021.1"/>
    </source>
</evidence>
<feature type="domain" description="Gliding motility protein SprA N-terminal" evidence="1">
    <location>
        <begin position="5"/>
        <end position="262"/>
    </location>
</feature>
<gene>
    <name evidence="2" type="ORF">FJY75_14335</name>
</gene>
<dbReference type="EMBL" id="VGIY01000598">
    <property type="protein sequence ID" value="MBM3319021.1"/>
    <property type="molecule type" value="Genomic_DNA"/>
</dbReference>
<evidence type="ECO:0000259" key="1">
    <source>
        <dbReference type="Pfam" id="PF14349"/>
    </source>
</evidence>
<sequence>DRSRDNIREREQSLALELRNFQPGHVGRVYTPFLRDQSYMGYEALELWLNSTLPEESRAEFFLRLCKDATIDTTDYYEYRVAVPRIVEPGRRSGSWLPIKIALTDLSDLKAHLAADADTVSRSLPGGGRISIKGKPYLTKVRRITFGVVNQGAAPIENASVWVNELRLTHVIKDMDLAYRLQARVDLADIGHVDFNFKRVGSDFVSISGGGFRQAREEQTSYALSASGIPLERFLPRGTGLRLPFAYQLSRDRRVPKYRTNDDLLVGDRPTDRDITETVNRSYSLSLSRQASNRRLLRYTIDNLSLSGSLRHSHANSPFAKDSTVTRTGSANLALPFGAGGGIQLYRNWKVRLLPTAFSLGLTRSEKDQVRYRRAGGDLRQPFTLDDQRTIRSGGLSLAAGLQPISIVTYNFRQSRDLMLRSRSAWLGGLNTGRETSRTEDLSVSQQVRVVPRWFEPRLSWRGSFRGTFNQQGGVTQGGLDRFHDLTNNRTATMSFDVPLAALIDRLSQWGAAGPGGGG</sequence>
<proteinExistence type="predicted"/>
<protein>
    <recommendedName>
        <fullName evidence="1">Gliding motility protein SprA N-terminal domain-containing protein</fullName>
    </recommendedName>
</protein>
<dbReference type="InterPro" id="IPR025684">
    <property type="entry name" value="SprA_N_dom"/>
</dbReference>
<name>A0A938BSQ9_UNCEI</name>
<comment type="caution">
    <text evidence="2">The sequence shown here is derived from an EMBL/GenBank/DDBJ whole genome shotgun (WGS) entry which is preliminary data.</text>
</comment>
<dbReference type="AlphaFoldDB" id="A0A938BSQ9"/>
<feature type="non-terminal residue" evidence="2">
    <location>
        <position position="1"/>
    </location>
</feature>
<organism evidence="2 3">
    <name type="scientific">Eiseniibacteriota bacterium</name>
    <dbReference type="NCBI Taxonomy" id="2212470"/>
    <lineage>
        <taxon>Bacteria</taxon>
        <taxon>Candidatus Eiseniibacteriota</taxon>
    </lineage>
</organism>
<feature type="non-terminal residue" evidence="2">
    <location>
        <position position="519"/>
    </location>
</feature>